<evidence type="ECO:0000256" key="7">
    <source>
        <dbReference type="RuleBase" id="RU362042"/>
    </source>
</evidence>
<dbReference type="PROSITE" id="PS00760">
    <property type="entry name" value="SPASE_I_2"/>
    <property type="match status" value="1"/>
</dbReference>
<evidence type="ECO:0000256" key="6">
    <source>
        <dbReference type="PIRSR" id="PIRSR600223-1"/>
    </source>
</evidence>
<organism evidence="9 10">
    <name type="scientific">Maricaulis salignorans</name>
    <dbReference type="NCBI Taxonomy" id="144026"/>
    <lineage>
        <taxon>Bacteria</taxon>
        <taxon>Pseudomonadati</taxon>
        <taxon>Pseudomonadota</taxon>
        <taxon>Alphaproteobacteria</taxon>
        <taxon>Maricaulales</taxon>
        <taxon>Maricaulaceae</taxon>
        <taxon>Maricaulis</taxon>
    </lineage>
</organism>
<dbReference type="PANTHER" id="PTHR43390:SF1">
    <property type="entry name" value="CHLOROPLAST PROCESSING PEPTIDASE"/>
    <property type="match status" value="1"/>
</dbReference>
<gene>
    <name evidence="9" type="ORF">SAMN04488568_10213</name>
</gene>
<keyword evidence="7" id="KW-1133">Transmembrane helix</keyword>
<dbReference type="OrthoDB" id="9815782at2"/>
<dbReference type="STRING" id="144026.SAMN04488568_10213"/>
<sequence>MSPLVKRLAGRAADEVVETGRFLVGVAAVWLGLVTFGFAAFHIPSESMQPSLEVGDRVLVSKWAYGYSRHSLPLGVGYLLPDNWNARLAWSEPRRGDVVVFRDERQSPPRNLIKRVIGIGGDVIEVRDGRLYINGEAPPRVLEDIRSFREHPTQRVQTVTHYTETLPLDRSHPIYEQDDNHPLDNYGPVTVLPGTVFVMGDNRDASRDSRASPGPGLVPLANVVGRAETVLFTFARCRREDGLHCPSGRVWQGL</sequence>
<comment type="similarity">
    <text evidence="2 7">Belongs to the peptidase S26 family.</text>
</comment>
<comment type="subcellular location">
    <subcellularLocation>
        <location evidence="7">Membrane</location>
        <topology evidence="7">Single-pass type II membrane protein</topology>
    </subcellularLocation>
</comment>
<keyword evidence="7" id="KW-0472">Membrane</keyword>
<dbReference type="SUPFAM" id="SSF51306">
    <property type="entry name" value="LexA/Signal peptidase"/>
    <property type="match status" value="1"/>
</dbReference>
<dbReference type="GO" id="GO:0016020">
    <property type="term" value="C:membrane"/>
    <property type="evidence" value="ECO:0007669"/>
    <property type="project" value="UniProtKB-SubCell"/>
</dbReference>
<dbReference type="PANTHER" id="PTHR43390">
    <property type="entry name" value="SIGNAL PEPTIDASE I"/>
    <property type="match status" value="1"/>
</dbReference>
<evidence type="ECO:0000256" key="5">
    <source>
        <dbReference type="ARBA" id="ARBA00022801"/>
    </source>
</evidence>
<dbReference type="AlphaFoldDB" id="A0A1G9MKA8"/>
<dbReference type="RefSeq" id="WP_091765924.1">
    <property type="nucleotide sequence ID" value="NZ_FNHG01000002.1"/>
</dbReference>
<dbReference type="EC" id="3.4.21.89" evidence="3 7"/>
<protein>
    <recommendedName>
        <fullName evidence="4 7">Signal peptidase I</fullName>
        <ecNumber evidence="3 7">3.4.21.89</ecNumber>
    </recommendedName>
</protein>
<feature type="active site" evidence="6">
    <location>
        <position position="47"/>
    </location>
</feature>
<feature type="domain" description="Peptidase S26" evidence="8">
    <location>
        <begin position="18"/>
        <end position="231"/>
    </location>
</feature>
<evidence type="ECO:0000256" key="3">
    <source>
        <dbReference type="ARBA" id="ARBA00013208"/>
    </source>
</evidence>
<proteinExistence type="inferred from homology"/>
<evidence type="ECO:0000256" key="2">
    <source>
        <dbReference type="ARBA" id="ARBA00009370"/>
    </source>
</evidence>
<comment type="catalytic activity">
    <reaction evidence="1 7">
        <text>Cleavage of hydrophobic, N-terminal signal or leader sequences from secreted and periplasmic proteins.</text>
        <dbReference type="EC" id="3.4.21.89"/>
    </reaction>
</comment>
<evidence type="ECO:0000313" key="10">
    <source>
        <dbReference type="Proteomes" id="UP000199759"/>
    </source>
</evidence>
<evidence type="ECO:0000259" key="8">
    <source>
        <dbReference type="Pfam" id="PF10502"/>
    </source>
</evidence>
<reference evidence="9 10" key="1">
    <citation type="submission" date="2016-10" db="EMBL/GenBank/DDBJ databases">
        <authorList>
            <person name="de Groot N.N."/>
        </authorList>
    </citation>
    <scope>NUCLEOTIDE SEQUENCE [LARGE SCALE GENOMIC DNA]</scope>
    <source>
        <strain evidence="9 10">DSM 16077</strain>
    </source>
</reference>
<dbReference type="EMBL" id="FNHG01000002">
    <property type="protein sequence ID" value="SDL74441.1"/>
    <property type="molecule type" value="Genomic_DNA"/>
</dbReference>
<dbReference type="GO" id="GO:0004252">
    <property type="term" value="F:serine-type endopeptidase activity"/>
    <property type="evidence" value="ECO:0007669"/>
    <property type="project" value="InterPro"/>
</dbReference>
<evidence type="ECO:0000256" key="1">
    <source>
        <dbReference type="ARBA" id="ARBA00000677"/>
    </source>
</evidence>
<dbReference type="GO" id="GO:0006465">
    <property type="term" value="P:signal peptide processing"/>
    <property type="evidence" value="ECO:0007669"/>
    <property type="project" value="InterPro"/>
</dbReference>
<evidence type="ECO:0000256" key="4">
    <source>
        <dbReference type="ARBA" id="ARBA00019232"/>
    </source>
</evidence>
<dbReference type="InterPro" id="IPR036286">
    <property type="entry name" value="LexA/Signal_pep-like_sf"/>
</dbReference>
<dbReference type="InterPro" id="IPR019758">
    <property type="entry name" value="Pept_S26A_signal_pept_1_CS"/>
</dbReference>
<dbReference type="InterPro" id="IPR000223">
    <property type="entry name" value="Pept_S26A_signal_pept_1"/>
</dbReference>
<evidence type="ECO:0000313" key="9">
    <source>
        <dbReference type="EMBL" id="SDL74441.1"/>
    </source>
</evidence>
<dbReference type="CDD" id="cd06530">
    <property type="entry name" value="S26_SPase_I"/>
    <property type="match status" value="1"/>
</dbReference>
<dbReference type="GO" id="GO:0009003">
    <property type="term" value="F:signal peptidase activity"/>
    <property type="evidence" value="ECO:0007669"/>
    <property type="project" value="UniProtKB-EC"/>
</dbReference>
<feature type="transmembrane region" description="Helical" evidence="7">
    <location>
        <begin position="20"/>
        <end position="41"/>
    </location>
</feature>
<dbReference type="InterPro" id="IPR019533">
    <property type="entry name" value="Peptidase_S26"/>
</dbReference>
<dbReference type="Pfam" id="PF10502">
    <property type="entry name" value="Peptidase_S26"/>
    <property type="match status" value="1"/>
</dbReference>
<name>A0A1G9MKA8_9PROT</name>
<dbReference type="Gene3D" id="2.10.109.10">
    <property type="entry name" value="Umud Fragment, subunit A"/>
    <property type="match status" value="1"/>
</dbReference>
<keyword evidence="5 7" id="KW-0378">Hydrolase</keyword>
<keyword evidence="7" id="KW-0812">Transmembrane</keyword>
<accession>A0A1G9MKA8</accession>
<feature type="active site" evidence="6">
    <location>
        <position position="114"/>
    </location>
</feature>
<dbReference type="PRINTS" id="PR00727">
    <property type="entry name" value="LEADERPTASE"/>
</dbReference>
<dbReference type="NCBIfam" id="TIGR02227">
    <property type="entry name" value="sigpep_I_bact"/>
    <property type="match status" value="1"/>
</dbReference>
<dbReference type="Proteomes" id="UP000199759">
    <property type="component" value="Unassembled WGS sequence"/>
</dbReference>
<dbReference type="InterPro" id="IPR019757">
    <property type="entry name" value="Pept_S26A_signal_pept_1_Lys-AS"/>
</dbReference>
<keyword evidence="10" id="KW-1185">Reference proteome</keyword>
<dbReference type="PROSITE" id="PS00761">
    <property type="entry name" value="SPASE_I_3"/>
    <property type="match status" value="1"/>
</dbReference>
<keyword evidence="7" id="KW-0645">Protease</keyword>